<feature type="transmembrane region" description="Helical" evidence="4">
    <location>
        <begin position="174"/>
        <end position="199"/>
    </location>
</feature>
<accession>A0A948RY01</accession>
<dbReference type="InterPro" id="IPR011990">
    <property type="entry name" value="TPR-like_helical_dom_sf"/>
</dbReference>
<dbReference type="EMBL" id="JAHJDP010000069">
    <property type="protein sequence ID" value="MBU2691637.1"/>
    <property type="molecule type" value="Genomic_DNA"/>
</dbReference>
<dbReference type="SUPFAM" id="SSF48452">
    <property type="entry name" value="TPR-like"/>
    <property type="match status" value="1"/>
</dbReference>
<evidence type="ECO:0000256" key="1">
    <source>
        <dbReference type="ARBA" id="ARBA00022737"/>
    </source>
</evidence>
<dbReference type="GO" id="GO:0000030">
    <property type="term" value="F:mannosyltransferase activity"/>
    <property type="evidence" value="ECO:0007669"/>
    <property type="project" value="TreeGrafter"/>
</dbReference>
<organism evidence="5 6">
    <name type="scientific">Eiseniibacteriota bacterium</name>
    <dbReference type="NCBI Taxonomy" id="2212470"/>
    <lineage>
        <taxon>Bacteria</taxon>
        <taxon>Candidatus Eiseniibacteriota</taxon>
    </lineage>
</organism>
<evidence type="ECO:0000256" key="4">
    <source>
        <dbReference type="SAM" id="Phobius"/>
    </source>
</evidence>
<dbReference type="Proteomes" id="UP000777784">
    <property type="component" value="Unassembled WGS sequence"/>
</dbReference>
<dbReference type="GO" id="GO:0030968">
    <property type="term" value="P:endoplasmic reticulum unfolded protein response"/>
    <property type="evidence" value="ECO:0007669"/>
    <property type="project" value="TreeGrafter"/>
</dbReference>
<sequence>MNQNPKNNWSWLALAGIVIITAIPYLFGLNNGPVIGDADVAWGHPAVNSTPDHSVWNSPYRWNDAGSSWRPLATGSFLWNYTLWGSKRTGYYIVQVVLRMIIAGLFFYLLLRLFSGVLVAFLWGLVAALHPAVSETVFMLSGRSGLLGMVFFLSALLAGAGPEDGKKQNPVLLVVLWASYLLALLSYEATWILLPLLLLYEWLRARAAGRMLEKSMLVRLAPLAGILLMWIMIRGAMGHAEGSADVSGIVAWLGFGQKGLASLAAPYIYLRLLVLPLSLSTNYVHLLNPSGNPASLALILGSFIWMMLAGLFLLSIVRKWPALGLGFGWFLLALSTMLPLFRGQGPVASESLLLLPAGGFVIAAAAGIRRWAASRSPNVVEIVLLIVIATLFGIRTAGRAADFRTDGRRLHVLLQAHPDNAAALFERGNNVLATGRWSDAGEMYLKAVEELNCDPRIWINLGIALQKEEDLSRAVRSYVSAGRILSEHQVSAELAFKLHYNLGLAYSAQGRNELASESLEKALLLKPDNLLVLANLGFVYAQERETFERARDLLLRACQIQNDPVKNEQLMEVVRQIDDILSGRVFENENEGEPFPADERWE</sequence>
<dbReference type="PROSITE" id="PS50005">
    <property type="entry name" value="TPR"/>
    <property type="match status" value="1"/>
</dbReference>
<feature type="transmembrane region" description="Helical" evidence="4">
    <location>
        <begin position="378"/>
        <end position="398"/>
    </location>
</feature>
<feature type="repeat" description="TPR" evidence="3">
    <location>
        <begin position="496"/>
        <end position="529"/>
    </location>
</feature>
<feature type="transmembrane region" description="Helical" evidence="4">
    <location>
        <begin position="296"/>
        <end position="316"/>
    </location>
</feature>
<evidence type="ECO:0000256" key="2">
    <source>
        <dbReference type="ARBA" id="ARBA00022803"/>
    </source>
</evidence>
<dbReference type="InterPro" id="IPR019734">
    <property type="entry name" value="TPR_rpt"/>
</dbReference>
<evidence type="ECO:0000313" key="5">
    <source>
        <dbReference type="EMBL" id="MBU2691637.1"/>
    </source>
</evidence>
<evidence type="ECO:0000313" key="6">
    <source>
        <dbReference type="Proteomes" id="UP000777784"/>
    </source>
</evidence>
<proteinExistence type="predicted"/>
<feature type="transmembrane region" description="Helical" evidence="4">
    <location>
        <begin position="145"/>
        <end position="162"/>
    </location>
</feature>
<keyword evidence="1" id="KW-0677">Repeat</keyword>
<name>A0A948RY01_UNCEI</name>
<reference evidence="5" key="1">
    <citation type="submission" date="2021-05" db="EMBL/GenBank/DDBJ databases">
        <title>Energy efficiency and biological interactions define the core microbiome of deep oligotrophic groundwater.</title>
        <authorList>
            <person name="Mehrshad M."/>
            <person name="Lopez-Fernandez M."/>
            <person name="Bell E."/>
            <person name="Bernier-Latmani R."/>
            <person name="Bertilsson S."/>
            <person name="Dopson M."/>
        </authorList>
    </citation>
    <scope>NUCLEOTIDE SEQUENCE</scope>
    <source>
        <strain evidence="5">Modern_marine.mb.64</strain>
    </source>
</reference>
<dbReference type="SMART" id="SM00028">
    <property type="entry name" value="TPR"/>
    <property type="match status" value="3"/>
</dbReference>
<feature type="transmembrane region" description="Helical" evidence="4">
    <location>
        <begin position="322"/>
        <end position="341"/>
    </location>
</feature>
<dbReference type="GO" id="GO:0035269">
    <property type="term" value="P:protein O-linked glycosylation via mannose"/>
    <property type="evidence" value="ECO:0007669"/>
    <property type="project" value="TreeGrafter"/>
</dbReference>
<comment type="caution">
    <text evidence="5">The sequence shown here is derived from an EMBL/GenBank/DDBJ whole genome shotgun (WGS) entry which is preliminary data.</text>
</comment>
<dbReference type="Pfam" id="PF00515">
    <property type="entry name" value="TPR_1"/>
    <property type="match status" value="1"/>
</dbReference>
<keyword evidence="2 3" id="KW-0802">TPR repeat</keyword>
<feature type="transmembrane region" description="Helical" evidence="4">
    <location>
        <begin position="220"/>
        <end position="240"/>
    </location>
</feature>
<dbReference type="PANTHER" id="PTHR44227:SF3">
    <property type="entry name" value="PROTEIN O-MANNOSYL-TRANSFERASE TMTC4"/>
    <property type="match status" value="1"/>
</dbReference>
<keyword evidence="4" id="KW-1133">Transmembrane helix</keyword>
<dbReference type="PANTHER" id="PTHR44227">
    <property type="match status" value="1"/>
</dbReference>
<protein>
    <submittedName>
        <fullName evidence="5">Tetratricopeptide repeat protein</fullName>
    </submittedName>
</protein>
<gene>
    <name evidence="5" type="ORF">KJ970_11990</name>
</gene>
<keyword evidence="4" id="KW-0472">Membrane</keyword>
<keyword evidence="4" id="KW-0812">Transmembrane</keyword>
<dbReference type="InterPro" id="IPR052346">
    <property type="entry name" value="O-mannosyl-transferase_TMTC"/>
</dbReference>
<feature type="transmembrane region" description="Helical" evidence="4">
    <location>
        <begin position="353"/>
        <end position="372"/>
    </location>
</feature>
<evidence type="ECO:0000256" key="3">
    <source>
        <dbReference type="PROSITE-ProRule" id="PRU00339"/>
    </source>
</evidence>
<feature type="transmembrane region" description="Helical" evidence="4">
    <location>
        <begin position="9"/>
        <end position="27"/>
    </location>
</feature>
<dbReference type="AlphaFoldDB" id="A0A948RY01"/>
<dbReference type="Gene3D" id="1.25.40.10">
    <property type="entry name" value="Tetratricopeptide repeat domain"/>
    <property type="match status" value="2"/>
</dbReference>